<dbReference type="Proteomes" id="UP000053800">
    <property type="component" value="Unassembled WGS sequence"/>
</dbReference>
<organism evidence="2 3">
    <name type="scientific">Cryptococcus bacillisporus CA1873</name>
    <dbReference type="NCBI Taxonomy" id="1296111"/>
    <lineage>
        <taxon>Eukaryota</taxon>
        <taxon>Fungi</taxon>
        <taxon>Dikarya</taxon>
        <taxon>Basidiomycota</taxon>
        <taxon>Agaricomycotina</taxon>
        <taxon>Tremellomycetes</taxon>
        <taxon>Tremellales</taxon>
        <taxon>Cryptococcaceae</taxon>
        <taxon>Cryptococcus</taxon>
        <taxon>Cryptococcus gattii species complex</taxon>
    </lineage>
</organism>
<accession>A0ABR5B9R8</accession>
<feature type="region of interest" description="Disordered" evidence="1">
    <location>
        <begin position="1"/>
        <end position="22"/>
    </location>
</feature>
<proteinExistence type="predicted"/>
<evidence type="ECO:0000256" key="1">
    <source>
        <dbReference type="SAM" id="MobiDB-lite"/>
    </source>
</evidence>
<gene>
    <name evidence="2" type="ORF">I314_03619</name>
</gene>
<keyword evidence="3" id="KW-1185">Reference proteome</keyword>
<evidence type="ECO:0000313" key="3">
    <source>
        <dbReference type="Proteomes" id="UP000053800"/>
    </source>
</evidence>
<reference evidence="2 3" key="1">
    <citation type="submission" date="2015-01" db="EMBL/GenBank/DDBJ databases">
        <title>The Genome Sequence of Cryptococcus gattii CA1873.</title>
        <authorList>
            <consortium name="The Broad Institute Genomics Platform"/>
            <person name="Cuomo C."/>
            <person name="Litvintseva A."/>
            <person name="Chen Y."/>
            <person name="Heitman J."/>
            <person name="Sun S."/>
            <person name="Springer D."/>
            <person name="Dromer F."/>
            <person name="Young S."/>
            <person name="Zeng Q."/>
            <person name="Gargeya S."/>
            <person name="Abouelleil A."/>
            <person name="Alvarado L."/>
            <person name="Chapman S.B."/>
            <person name="Gainer-Dewar J."/>
            <person name="Goldberg J."/>
            <person name="Griggs A."/>
            <person name="Gujja S."/>
            <person name="Hansen M."/>
            <person name="Howarth C."/>
            <person name="Imamovic A."/>
            <person name="Larimer J."/>
            <person name="Murphy C."/>
            <person name="Naylor J."/>
            <person name="Pearson M."/>
            <person name="Priest M."/>
            <person name="Roberts A."/>
            <person name="Saif S."/>
            <person name="Shea T."/>
            <person name="Sykes S."/>
            <person name="Wortman J."/>
            <person name="Nusbaum C."/>
            <person name="Birren B."/>
        </authorList>
    </citation>
    <scope>NUCLEOTIDE SEQUENCE [LARGE SCALE GENOMIC DNA]</scope>
    <source>
        <strain evidence="2 3">CA1873</strain>
    </source>
</reference>
<sequence length="184" mass="20195">MARLASSSRGSSPNRASSSSSTLRLFPAIGRVTSSSSRSILPRAARRKRLRPTLCSSPLVDDPLPRVSISKLLVLKLTRREGLSLITSLTPAPRVSSASATLLLGPCLPTRLRRRVSLPSKFSRPAMAMSITMPSHLLFTLIPRSLGLVKMRKNSRQLEFNTRSANFLLLPTLGPRRTRTLRAL</sequence>
<protein>
    <submittedName>
        <fullName evidence="2">Uncharacterized protein</fullName>
    </submittedName>
</protein>
<dbReference type="EMBL" id="KN848897">
    <property type="protein sequence ID" value="KIR60328.1"/>
    <property type="molecule type" value="Genomic_DNA"/>
</dbReference>
<evidence type="ECO:0000313" key="2">
    <source>
        <dbReference type="EMBL" id="KIR60328.1"/>
    </source>
</evidence>
<name>A0ABR5B9R8_CRYGA</name>